<dbReference type="Proteomes" id="UP000053660">
    <property type="component" value="Unassembled WGS sequence"/>
</dbReference>
<dbReference type="AlphaFoldDB" id="A0A0B1TNI0"/>
<name>A0A0B1TNI0_OESDE</name>
<evidence type="ECO:0000313" key="2">
    <source>
        <dbReference type="Proteomes" id="UP000053660"/>
    </source>
</evidence>
<organism evidence="1 2">
    <name type="scientific">Oesophagostomum dentatum</name>
    <name type="common">Nodular worm</name>
    <dbReference type="NCBI Taxonomy" id="61180"/>
    <lineage>
        <taxon>Eukaryota</taxon>
        <taxon>Metazoa</taxon>
        <taxon>Ecdysozoa</taxon>
        <taxon>Nematoda</taxon>
        <taxon>Chromadorea</taxon>
        <taxon>Rhabditida</taxon>
        <taxon>Rhabditina</taxon>
        <taxon>Rhabditomorpha</taxon>
        <taxon>Strongyloidea</taxon>
        <taxon>Strongylidae</taxon>
        <taxon>Oesophagostomum</taxon>
    </lineage>
</organism>
<keyword evidence="2" id="KW-1185">Reference proteome</keyword>
<reference evidence="1 2" key="1">
    <citation type="submission" date="2014-03" db="EMBL/GenBank/DDBJ databases">
        <title>Draft genome of the hookworm Oesophagostomum dentatum.</title>
        <authorList>
            <person name="Mitreva M."/>
        </authorList>
    </citation>
    <scope>NUCLEOTIDE SEQUENCE [LARGE SCALE GENOMIC DNA]</scope>
    <source>
        <strain evidence="1 2">OD-Hann</strain>
    </source>
</reference>
<evidence type="ECO:0000313" key="1">
    <source>
        <dbReference type="EMBL" id="KHJ98819.1"/>
    </source>
</evidence>
<sequence>MAKGDSFRVCELSDDFGCRNTNLAFDLADHQTYFNIDSEKFIEGGCSRDELF</sequence>
<gene>
    <name evidence="1" type="ORF">OESDEN_01201</name>
</gene>
<proteinExistence type="predicted"/>
<protein>
    <submittedName>
        <fullName evidence="1">Uncharacterized protein</fullName>
    </submittedName>
</protein>
<accession>A0A0B1TNI0</accession>
<dbReference type="OrthoDB" id="10319613at2759"/>
<dbReference type="EMBL" id="KN549271">
    <property type="protein sequence ID" value="KHJ98819.1"/>
    <property type="molecule type" value="Genomic_DNA"/>
</dbReference>